<sequence>MLSHWRKKYITDLLPVQCEVCGLRVVGDQKLSWLCEHCLAYFTPQPRCQRCGLPTVSDVLECGRCLTSPPLWSKLYCVGDYQAPLSRYVHQLKYERQFWVAEKLAELFVSTVSDPAPLITSVPLHWRRHGYRGFNQSELLAMAIARQLKVMYSPLFKRVRATSPQQGKNRQQRMANLQQVFTLKSGVAAKRMAIVDDVLTTGSTVHHLCKLLLDAGVESVDIYTICRTPEPADKSD</sequence>
<dbReference type="PANTHER" id="PTHR47505:SF1">
    <property type="entry name" value="DNA UTILIZATION PROTEIN YHGH"/>
    <property type="match status" value="1"/>
</dbReference>
<dbReference type="EMBL" id="JRWP01000044">
    <property type="protein sequence ID" value="KGY07499.1"/>
    <property type="molecule type" value="Genomic_DNA"/>
</dbReference>
<comment type="caution">
    <text evidence="3">The sequence shown here is derived from an EMBL/GenBank/DDBJ whole genome shotgun (WGS) entry which is preliminary data.</text>
</comment>
<organism evidence="3 4">
    <name type="scientific">Photobacterium sp. (strain ATCC 43367)</name>
    <dbReference type="NCBI Taxonomy" id="379097"/>
    <lineage>
        <taxon>Bacteria</taxon>
        <taxon>Pseudomonadati</taxon>
        <taxon>Pseudomonadota</taxon>
        <taxon>Gammaproteobacteria</taxon>
        <taxon>Vibrionales</taxon>
        <taxon>Vibrionaceae</taxon>
        <taxon>Vibrio</taxon>
        <taxon>Vibrio oreintalis group</taxon>
    </lineage>
</organism>
<proteinExistence type="inferred from homology"/>
<dbReference type="InterPro" id="IPR029057">
    <property type="entry name" value="PRTase-like"/>
</dbReference>
<reference evidence="3 4" key="1">
    <citation type="submission" date="2014-10" db="EMBL/GenBank/DDBJ databases">
        <title>Genome sequencing of Vibrio sinaloensis T08.</title>
        <authorList>
            <person name="Chan K.-G."/>
            <person name="Mohamad N.I."/>
        </authorList>
    </citation>
    <scope>NUCLEOTIDE SEQUENCE [LARGE SCALE GENOMIC DNA]</scope>
    <source>
        <strain evidence="3 4">T08</strain>
    </source>
</reference>
<dbReference type="Gene3D" id="3.40.50.2020">
    <property type="match status" value="1"/>
</dbReference>
<gene>
    <name evidence="3" type="ORF">NM06_16960</name>
</gene>
<evidence type="ECO:0000259" key="2">
    <source>
        <dbReference type="Pfam" id="PF00156"/>
    </source>
</evidence>
<dbReference type="Pfam" id="PF00156">
    <property type="entry name" value="Pribosyltran"/>
    <property type="match status" value="1"/>
</dbReference>
<evidence type="ECO:0000256" key="1">
    <source>
        <dbReference type="ARBA" id="ARBA00008007"/>
    </source>
</evidence>
<evidence type="ECO:0000313" key="3">
    <source>
        <dbReference type="EMBL" id="KGY07499.1"/>
    </source>
</evidence>
<dbReference type="Proteomes" id="UP000030451">
    <property type="component" value="Unassembled WGS sequence"/>
</dbReference>
<feature type="domain" description="Phosphoribosyltransferase" evidence="2">
    <location>
        <begin position="137"/>
        <end position="234"/>
    </location>
</feature>
<protein>
    <recommendedName>
        <fullName evidence="2">Phosphoribosyltransferase domain-containing protein</fullName>
    </recommendedName>
</protein>
<comment type="similarity">
    <text evidence="1">Belongs to the ComF/GntX family.</text>
</comment>
<dbReference type="InterPro" id="IPR000836">
    <property type="entry name" value="PRTase_dom"/>
</dbReference>
<dbReference type="AlphaFoldDB" id="A0A0A5HVL8"/>
<dbReference type="InterPro" id="IPR051910">
    <property type="entry name" value="ComF/GntX_DNA_util-trans"/>
</dbReference>
<name>A0A0A5HVL8_PHOS4</name>
<dbReference type="PANTHER" id="PTHR47505">
    <property type="entry name" value="DNA UTILIZATION PROTEIN YHGH"/>
    <property type="match status" value="1"/>
</dbReference>
<dbReference type="STRING" id="379097.SE23_17480"/>
<evidence type="ECO:0000313" key="4">
    <source>
        <dbReference type="Proteomes" id="UP000030451"/>
    </source>
</evidence>
<accession>A0A0A5HVL8</accession>
<dbReference type="SUPFAM" id="SSF53271">
    <property type="entry name" value="PRTase-like"/>
    <property type="match status" value="1"/>
</dbReference>
<dbReference type="CDD" id="cd06223">
    <property type="entry name" value="PRTases_typeI"/>
    <property type="match status" value="1"/>
</dbReference>